<dbReference type="PROSITE" id="PS51464">
    <property type="entry name" value="SIS"/>
    <property type="match status" value="1"/>
</dbReference>
<evidence type="ECO:0000256" key="3">
    <source>
        <dbReference type="ARBA" id="ARBA00023152"/>
    </source>
</evidence>
<keyword evidence="8" id="KW-1185">Reference proteome</keyword>
<dbReference type="GO" id="GO:0003677">
    <property type="term" value="F:DNA binding"/>
    <property type="evidence" value="ECO:0007669"/>
    <property type="project" value="UniProtKB-KW"/>
</dbReference>
<dbReference type="PANTHER" id="PTHR30514:SF18">
    <property type="entry name" value="RPIR-FAMILY TRANSCRIPTIONAL REGULATOR"/>
    <property type="match status" value="1"/>
</dbReference>
<keyword evidence="4" id="KW-0804">Transcription</keyword>
<protein>
    <submittedName>
        <fullName evidence="7">MurR/RpiR family transcriptional regulator</fullName>
    </submittedName>
</protein>
<dbReference type="SUPFAM" id="SSF53697">
    <property type="entry name" value="SIS domain"/>
    <property type="match status" value="1"/>
</dbReference>
<dbReference type="PANTHER" id="PTHR30514">
    <property type="entry name" value="GLUCOKINASE"/>
    <property type="match status" value="1"/>
</dbReference>
<dbReference type="InterPro" id="IPR009057">
    <property type="entry name" value="Homeodomain-like_sf"/>
</dbReference>
<dbReference type="Pfam" id="PF01418">
    <property type="entry name" value="HTH_6"/>
    <property type="match status" value="1"/>
</dbReference>
<dbReference type="RefSeq" id="WP_129149327.1">
    <property type="nucleotide sequence ID" value="NZ_JBHSDO010000006.1"/>
</dbReference>
<keyword evidence="3" id="KW-0324">Glycolysis</keyword>
<dbReference type="Gene3D" id="1.10.10.10">
    <property type="entry name" value="Winged helix-like DNA-binding domain superfamily/Winged helix DNA-binding domain"/>
    <property type="match status" value="1"/>
</dbReference>
<evidence type="ECO:0000259" key="5">
    <source>
        <dbReference type="PROSITE" id="PS51071"/>
    </source>
</evidence>
<dbReference type="Pfam" id="PF01380">
    <property type="entry name" value="SIS"/>
    <property type="match status" value="1"/>
</dbReference>
<dbReference type="InterPro" id="IPR046348">
    <property type="entry name" value="SIS_dom_sf"/>
</dbReference>
<evidence type="ECO:0000256" key="2">
    <source>
        <dbReference type="ARBA" id="ARBA00023125"/>
    </source>
</evidence>
<dbReference type="InterPro" id="IPR001347">
    <property type="entry name" value="SIS_dom"/>
</dbReference>
<dbReference type="GO" id="GO:0003700">
    <property type="term" value="F:DNA-binding transcription factor activity"/>
    <property type="evidence" value="ECO:0007669"/>
    <property type="project" value="InterPro"/>
</dbReference>
<evidence type="ECO:0000256" key="1">
    <source>
        <dbReference type="ARBA" id="ARBA00023015"/>
    </source>
</evidence>
<reference evidence="7 8" key="1">
    <citation type="journal article" date="2017" name="Int. J. Syst. Evol. Microbiol.">
        <title>Achromobacter aloeverae sp. nov., isolated from the root of Aloe vera (L.) Burm.f.</title>
        <authorList>
            <person name="Kuncharoen N."/>
            <person name="Muramatsu Y."/>
            <person name="Shibata C."/>
            <person name="Kamakura Y."/>
            <person name="Nakagawa Y."/>
            <person name="Tanasupawat S."/>
        </authorList>
    </citation>
    <scope>NUCLEOTIDE SEQUENCE [LARGE SCALE GENOMIC DNA]</scope>
    <source>
        <strain evidence="7 8">AVA-1</strain>
    </source>
</reference>
<dbReference type="GO" id="GO:0006096">
    <property type="term" value="P:glycolytic process"/>
    <property type="evidence" value="ECO:0007669"/>
    <property type="project" value="UniProtKB-KW"/>
</dbReference>
<dbReference type="InterPro" id="IPR047640">
    <property type="entry name" value="RpiR-like"/>
</dbReference>
<proteinExistence type="predicted"/>
<dbReference type="Gene3D" id="3.40.50.10490">
    <property type="entry name" value="Glucose-6-phosphate isomerase like protein, domain 1"/>
    <property type="match status" value="1"/>
</dbReference>
<name>A0A4Q1HRT2_9BURK</name>
<dbReference type="SUPFAM" id="SSF46689">
    <property type="entry name" value="Homeodomain-like"/>
    <property type="match status" value="1"/>
</dbReference>
<dbReference type="OrthoDB" id="8713538at2"/>
<dbReference type="GO" id="GO:0097367">
    <property type="term" value="F:carbohydrate derivative binding"/>
    <property type="evidence" value="ECO:0007669"/>
    <property type="project" value="InterPro"/>
</dbReference>
<accession>A0A4Q1HRT2</accession>
<evidence type="ECO:0000313" key="8">
    <source>
        <dbReference type="Proteomes" id="UP000290849"/>
    </source>
</evidence>
<dbReference type="InterPro" id="IPR036388">
    <property type="entry name" value="WH-like_DNA-bd_sf"/>
</dbReference>
<dbReference type="InterPro" id="IPR000281">
    <property type="entry name" value="HTH_RpiR"/>
</dbReference>
<comment type="caution">
    <text evidence="7">The sequence shown here is derived from an EMBL/GenBank/DDBJ whole genome shotgun (WGS) entry which is preliminary data.</text>
</comment>
<evidence type="ECO:0000313" key="7">
    <source>
        <dbReference type="EMBL" id="RXN93371.1"/>
    </source>
</evidence>
<dbReference type="InterPro" id="IPR035472">
    <property type="entry name" value="RpiR-like_SIS"/>
</dbReference>
<dbReference type="EMBL" id="PYAL01000001">
    <property type="protein sequence ID" value="RXN93371.1"/>
    <property type="molecule type" value="Genomic_DNA"/>
</dbReference>
<organism evidence="7 8">
    <name type="scientific">Achromobacter aloeverae</name>
    <dbReference type="NCBI Taxonomy" id="1750518"/>
    <lineage>
        <taxon>Bacteria</taxon>
        <taxon>Pseudomonadati</taxon>
        <taxon>Pseudomonadota</taxon>
        <taxon>Betaproteobacteria</taxon>
        <taxon>Burkholderiales</taxon>
        <taxon>Alcaligenaceae</taxon>
        <taxon>Achromobacter</taxon>
    </lineage>
</organism>
<dbReference type="AlphaFoldDB" id="A0A4Q1HRT2"/>
<keyword evidence="2" id="KW-0238">DNA-binding</keyword>
<feature type="domain" description="HTH rpiR-type" evidence="5">
    <location>
        <begin position="4"/>
        <end position="80"/>
    </location>
</feature>
<keyword evidence="1" id="KW-0805">Transcription regulation</keyword>
<dbReference type="PROSITE" id="PS51071">
    <property type="entry name" value="HTH_RPIR"/>
    <property type="match status" value="1"/>
</dbReference>
<dbReference type="CDD" id="cd05013">
    <property type="entry name" value="SIS_RpiR"/>
    <property type="match status" value="1"/>
</dbReference>
<dbReference type="Proteomes" id="UP000290849">
    <property type="component" value="Unassembled WGS sequence"/>
</dbReference>
<sequence>MAKATLDERVAARLARLSPAEQRVARFFQEHREEVMVNSAAALARRTHTSDATVVRTTQALGYAGLDALRQGLAQELRARHTLPRRLTQTVEQIGHDIETAFDRTLRIQTEALASLRQAIKLPDFRDAVARLRQASRVVIFGLGPSNAVARYFSVQLNRFGYACLCLEKTGLLFADELHGLRAGDLLVVLAYDRVYAELDVLLSEARRRQLPVILVTDTLKDQLAARVDLVLPVPRGKADFLSLHTATLALLEMLLVGLATQDAPRILDSLERLDTLRVAMSANAPLSDLRLGRPKVG</sequence>
<gene>
    <name evidence="7" type="ORF">C7R54_06675</name>
</gene>
<feature type="domain" description="SIS" evidence="6">
    <location>
        <begin position="128"/>
        <end position="265"/>
    </location>
</feature>
<evidence type="ECO:0000256" key="4">
    <source>
        <dbReference type="ARBA" id="ARBA00023163"/>
    </source>
</evidence>
<evidence type="ECO:0000259" key="6">
    <source>
        <dbReference type="PROSITE" id="PS51464"/>
    </source>
</evidence>